<dbReference type="AlphaFoldDB" id="T1KCM3"/>
<organism evidence="2 3">
    <name type="scientific">Tetranychus urticae</name>
    <name type="common">Two-spotted spider mite</name>
    <dbReference type="NCBI Taxonomy" id="32264"/>
    <lineage>
        <taxon>Eukaryota</taxon>
        <taxon>Metazoa</taxon>
        <taxon>Ecdysozoa</taxon>
        <taxon>Arthropoda</taxon>
        <taxon>Chelicerata</taxon>
        <taxon>Arachnida</taxon>
        <taxon>Acari</taxon>
        <taxon>Acariformes</taxon>
        <taxon>Trombidiformes</taxon>
        <taxon>Prostigmata</taxon>
        <taxon>Eleutherengona</taxon>
        <taxon>Raphignathae</taxon>
        <taxon>Tetranychoidea</taxon>
        <taxon>Tetranychidae</taxon>
        <taxon>Tetranychus</taxon>
    </lineage>
</organism>
<keyword evidence="1" id="KW-0812">Transmembrane</keyword>
<reference evidence="2" key="2">
    <citation type="submission" date="2015-06" db="UniProtKB">
        <authorList>
            <consortium name="EnsemblMetazoa"/>
        </authorList>
    </citation>
    <scope>IDENTIFICATION</scope>
</reference>
<name>T1KCM3_TETUR</name>
<keyword evidence="1" id="KW-1133">Transmembrane helix</keyword>
<evidence type="ECO:0000256" key="1">
    <source>
        <dbReference type="SAM" id="Phobius"/>
    </source>
</evidence>
<dbReference type="EnsemblMetazoa" id="tetur08g08150.1">
    <property type="protein sequence ID" value="tetur08g08150.1"/>
    <property type="gene ID" value="tetur08g08150"/>
</dbReference>
<keyword evidence="1" id="KW-0472">Membrane</keyword>
<protein>
    <recommendedName>
        <fullName evidence="4">Gustatory receptor</fullName>
    </recommendedName>
</protein>
<feature type="transmembrane region" description="Helical" evidence="1">
    <location>
        <begin position="63"/>
        <end position="84"/>
    </location>
</feature>
<feature type="transmembrane region" description="Helical" evidence="1">
    <location>
        <begin position="319"/>
        <end position="346"/>
    </location>
</feature>
<feature type="transmembrane region" description="Helical" evidence="1">
    <location>
        <begin position="225"/>
        <end position="246"/>
    </location>
</feature>
<accession>T1KCM3</accession>
<sequence length="351" mass="40468">MIEMASSETEPNLFALCKPTGILAKALYSGRKVVFLCLVISIAINFLTWILQFWLATNITVKIYSAIYSIYRISYVTFILLLYLNRKKYIDLFNHFERNAEISSLCPSLVRYLEKNRLSMKIQMVLSYSCFFVLRTMYLAENFNSLEEIFLNTVHFIIKSQGLLSCFIFLRFFAETCLYIQCCFMQVEHQIDIFRSSTDRFSVNNVRQIRHLYCLAVEITEKFDYLLLPVTCFNFAFSLIEGHFAFANAIKYHNLTALLTCIGEFSILLLIVLQMISINHRATRIYEKVYSFSFRTDSLNASKEVQLLLVRIAHADVGLTFLGIFVITPTCVTSLATISLTIALAAPTILY</sequence>
<evidence type="ECO:0008006" key="4">
    <source>
        <dbReference type="Google" id="ProtNLM"/>
    </source>
</evidence>
<dbReference type="EMBL" id="CAEY01001941">
    <property type="status" value="NOT_ANNOTATED_CDS"/>
    <property type="molecule type" value="Genomic_DNA"/>
</dbReference>
<evidence type="ECO:0000313" key="2">
    <source>
        <dbReference type="EnsemblMetazoa" id="tetur08g08150.1"/>
    </source>
</evidence>
<dbReference type="HOGENOM" id="CLU_067200_0_0_1"/>
<proteinExistence type="predicted"/>
<dbReference type="Proteomes" id="UP000015104">
    <property type="component" value="Unassembled WGS sequence"/>
</dbReference>
<feature type="transmembrane region" description="Helical" evidence="1">
    <location>
        <begin position="252"/>
        <end position="276"/>
    </location>
</feature>
<feature type="transmembrane region" description="Helical" evidence="1">
    <location>
        <begin position="33"/>
        <end position="57"/>
    </location>
</feature>
<keyword evidence="3" id="KW-1185">Reference proteome</keyword>
<evidence type="ECO:0000313" key="3">
    <source>
        <dbReference type="Proteomes" id="UP000015104"/>
    </source>
</evidence>
<reference evidence="3" key="1">
    <citation type="submission" date="2011-08" db="EMBL/GenBank/DDBJ databases">
        <authorList>
            <person name="Rombauts S."/>
        </authorList>
    </citation>
    <scope>NUCLEOTIDE SEQUENCE</scope>
    <source>
        <strain evidence="3">London</strain>
    </source>
</reference>